<dbReference type="Pfam" id="PF00005">
    <property type="entry name" value="ABC_tran"/>
    <property type="match status" value="1"/>
</dbReference>
<dbReference type="PROSITE" id="PS50893">
    <property type="entry name" value="ABC_TRANSPORTER_2"/>
    <property type="match status" value="1"/>
</dbReference>
<dbReference type="RefSeq" id="WP_087059130.1">
    <property type="nucleotide sequence ID" value="NZ_FUKW01000110.1"/>
</dbReference>
<name>A0A1R4K4J8_9LACT</name>
<dbReference type="EMBL" id="FUKW01000110">
    <property type="protein sequence ID" value="SJN39237.1"/>
    <property type="molecule type" value="Genomic_DNA"/>
</dbReference>
<dbReference type="SUPFAM" id="SSF52540">
    <property type="entry name" value="P-loop containing nucleoside triphosphate hydrolases"/>
    <property type="match status" value="1"/>
</dbReference>
<proteinExistence type="predicted"/>
<keyword evidence="1" id="KW-0813">Transport</keyword>
<feature type="domain" description="ABC transporter" evidence="4">
    <location>
        <begin position="5"/>
        <end position="231"/>
    </location>
</feature>
<dbReference type="Gene3D" id="3.40.50.300">
    <property type="entry name" value="P-loop containing nucleotide triphosphate hydrolases"/>
    <property type="match status" value="1"/>
</dbReference>
<dbReference type="AlphaFoldDB" id="A0A1R4K4J8"/>
<accession>A0A1R4K4J8</accession>
<evidence type="ECO:0000256" key="3">
    <source>
        <dbReference type="ARBA" id="ARBA00022840"/>
    </source>
</evidence>
<dbReference type="InterPro" id="IPR003439">
    <property type="entry name" value="ABC_transporter-like_ATP-bd"/>
</dbReference>
<keyword evidence="2" id="KW-0547">Nucleotide-binding</keyword>
<evidence type="ECO:0000256" key="2">
    <source>
        <dbReference type="ARBA" id="ARBA00022741"/>
    </source>
</evidence>
<dbReference type="PANTHER" id="PTHR42711:SF13">
    <property type="entry name" value="ABC TRANSPORTER, ATP-BINDING PROTEIN"/>
    <property type="match status" value="1"/>
</dbReference>
<dbReference type="PANTHER" id="PTHR42711">
    <property type="entry name" value="ABC TRANSPORTER ATP-BINDING PROTEIN"/>
    <property type="match status" value="1"/>
</dbReference>
<dbReference type="InterPro" id="IPR003593">
    <property type="entry name" value="AAA+_ATPase"/>
</dbReference>
<sequence>MKELILVKKISKKFGSNIALNKIDFRIEAGQIFGFLGPSGAGKTTTIKILTGQLSYDEGEAVVLGKNIAQLGKQELENMGIVSDQSGYYEKLSLEKNLELYARLFNVEMKKIYNLLETVGLYKARKTMVEKLSNGMKQRMLLVRALINKPQLLFLDEPTSGLDPTTSLKIHELLFKLKKEGVAIFLTTHDMDEATKLCNQLILLFEGNIVEKGTPQEILKKHNDTHNVKVMFTNNSFKVFPVIDLKNFEWDKNKHSITSIHSLEPTLEEVFIKLTGMRLNEQ</sequence>
<keyword evidence="3" id="KW-0067">ATP-binding</keyword>
<evidence type="ECO:0000259" key="4">
    <source>
        <dbReference type="PROSITE" id="PS50893"/>
    </source>
</evidence>
<reference evidence="5 6" key="1">
    <citation type="submission" date="2017-02" db="EMBL/GenBank/DDBJ databases">
        <authorList>
            <person name="Peterson S.W."/>
        </authorList>
    </citation>
    <scope>NUCLEOTIDE SEQUENCE [LARGE SCALE GENOMIC DNA]</scope>
    <source>
        <strain evidence="5 6">42ea</strain>
    </source>
</reference>
<dbReference type="GO" id="GO:0016887">
    <property type="term" value="F:ATP hydrolysis activity"/>
    <property type="evidence" value="ECO:0007669"/>
    <property type="project" value="InterPro"/>
</dbReference>
<dbReference type="CDD" id="cd03230">
    <property type="entry name" value="ABC_DR_subfamily_A"/>
    <property type="match status" value="1"/>
</dbReference>
<evidence type="ECO:0000256" key="1">
    <source>
        <dbReference type="ARBA" id="ARBA00022448"/>
    </source>
</evidence>
<dbReference type="InterPro" id="IPR027417">
    <property type="entry name" value="P-loop_NTPase"/>
</dbReference>
<dbReference type="InterPro" id="IPR050763">
    <property type="entry name" value="ABC_transporter_ATP-binding"/>
</dbReference>
<dbReference type="SMART" id="SM00382">
    <property type="entry name" value="AAA"/>
    <property type="match status" value="1"/>
</dbReference>
<dbReference type="Proteomes" id="UP000195611">
    <property type="component" value="Unassembled WGS sequence"/>
</dbReference>
<organism evidence="5 6">
    <name type="scientific">Marinilactibacillus psychrotolerans 42ea</name>
    <dbReference type="NCBI Taxonomy" id="1255609"/>
    <lineage>
        <taxon>Bacteria</taxon>
        <taxon>Bacillati</taxon>
        <taxon>Bacillota</taxon>
        <taxon>Bacilli</taxon>
        <taxon>Lactobacillales</taxon>
        <taxon>Carnobacteriaceae</taxon>
        <taxon>Marinilactibacillus</taxon>
    </lineage>
</organism>
<dbReference type="GO" id="GO:0005524">
    <property type="term" value="F:ATP binding"/>
    <property type="evidence" value="ECO:0007669"/>
    <property type="project" value="UniProtKB-KW"/>
</dbReference>
<evidence type="ECO:0000313" key="6">
    <source>
        <dbReference type="Proteomes" id="UP000195611"/>
    </source>
</evidence>
<evidence type="ECO:0000313" key="5">
    <source>
        <dbReference type="EMBL" id="SJN39237.1"/>
    </source>
</evidence>
<protein>
    <submittedName>
        <fullName evidence="5">ABC-type multidrug transport system, ATPase component</fullName>
    </submittedName>
</protein>
<gene>
    <name evidence="5" type="ORF">FM115_08150</name>
</gene>